<dbReference type="PANTHER" id="PTHR47194">
    <property type="entry name" value="SORTING NEXIN-29-RELATED"/>
    <property type="match status" value="1"/>
</dbReference>
<dbReference type="InterPro" id="IPR037213">
    <property type="entry name" value="Run_dom_sf"/>
</dbReference>
<dbReference type="EnsemblMetazoa" id="BGLB031435-RB">
    <property type="protein sequence ID" value="BGLB031435-PB"/>
    <property type="gene ID" value="BGLB031435"/>
</dbReference>
<protein>
    <recommendedName>
        <fullName evidence="1">RUN domain-containing protein</fullName>
    </recommendedName>
</protein>
<dbReference type="Gene3D" id="1.20.58.900">
    <property type="match status" value="1"/>
</dbReference>
<dbReference type="STRING" id="6526.A0A2C9LI28"/>
<dbReference type="OrthoDB" id="62364at2759"/>
<dbReference type="VEuPathDB" id="VectorBase:BGLAX_044293"/>
<reference evidence="2" key="1">
    <citation type="submission" date="2020-05" db="UniProtKB">
        <authorList>
            <consortium name="EnsemblMetazoa"/>
        </authorList>
    </citation>
    <scope>IDENTIFICATION</scope>
    <source>
        <strain evidence="2">BB02</strain>
    </source>
</reference>
<feature type="domain" description="RUN" evidence="1">
    <location>
        <begin position="48"/>
        <end position="194"/>
    </location>
</feature>
<evidence type="ECO:0000313" key="3">
    <source>
        <dbReference type="Proteomes" id="UP000076420"/>
    </source>
</evidence>
<dbReference type="SUPFAM" id="SSF140741">
    <property type="entry name" value="RUN domain-like"/>
    <property type="match status" value="1"/>
</dbReference>
<dbReference type="PANTHER" id="PTHR47194:SF3">
    <property type="entry name" value="SORTING NEXIN 29"/>
    <property type="match status" value="1"/>
</dbReference>
<dbReference type="InterPro" id="IPR004012">
    <property type="entry name" value="Run_dom"/>
</dbReference>
<dbReference type="Proteomes" id="UP000076420">
    <property type="component" value="Unassembled WGS sequence"/>
</dbReference>
<dbReference type="EnsemblMetazoa" id="BGLB031435-RC">
    <property type="protein sequence ID" value="BGLB031435-PC"/>
    <property type="gene ID" value="BGLB031435"/>
</dbReference>
<sequence>MFSQFRRKEYHEDTIHHVKVKKGITSLFSKTLKLLQHKHLQLDDAEFIYSNDASNNLCNVLEAVFLHGLKDSVTQKLTAYVGLAASSLDTTSGLNFWNVAAKFTHKDVIVQLQSLSQITTPIGWCRAWVRMALNDGLMQSYLHSMIVDVKTLKYFYHSFAYLRDFEQPCILNNLLTGESFASLLRRYTPELNNKAVTLDQVIGTLSATDEELVHESRSQHSSSGSQIEPQDLCLIDFEVLPTPDKNISASVCANVSLTSQIFLCAQVVDFFCSCQE</sequence>
<gene>
    <name evidence="2" type="primary">106067906</name>
</gene>
<dbReference type="VEuPathDB" id="VectorBase:BGLB031435"/>
<dbReference type="SMART" id="SM00593">
    <property type="entry name" value="RUN"/>
    <property type="match status" value="1"/>
</dbReference>
<dbReference type="PROSITE" id="PS50826">
    <property type="entry name" value="RUN"/>
    <property type="match status" value="1"/>
</dbReference>
<evidence type="ECO:0000313" key="2">
    <source>
        <dbReference type="EnsemblMetazoa" id="BGLB031435-PC"/>
    </source>
</evidence>
<dbReference type="Pfam" id="PF02759">
    <property type="entry name" value="RUN"/>
    <property type="match status" value="1"/>
</dbReference>
<proteinExistence type="predicted"/>
<dbReference type="EnsemblMetazoa" id="BGLB031435-RA">
    <property type="protein sequence ID" value="BGLB031435-PA"/>
    <property type="gene ID" value="BGLB031435"/>
</dbReference>
<organism evidence="2 3">
    <name type="scientific">Biomphalaria glabrata</name>
    <name type="common">Bloodfluke planorb</name>
    <name type="synonym">Freshwater snail</name>
    <dbReference type="NCBI Taxonomy" id="6526"/>
    <lineage>
        <taxon>Eukaryota</taxon>
        <taxon>Metazoa</taxon>
        <taxon>Spiralia</taxon>
        <taxon>Lophotrochozoa</taxon>
        <taxon>Mollusca</taxon>
        <taxon>Gastropoda</taxon>
        <taxon>Heterobranchia</taxon>
        <taxon>Euthyneura</taxon>
        <taxon>Panpulmonata</taxon>
        <taxon>Hygrophila</taxon>
        <taxon>Lymnaeoidea</taxon>
        <taxon>Planorbidae</taxon>
        <taxon>Biomphalaria</taxon>
    </lineage>
</organism>
<dbReference type="KEGG" id="bgt:106067906"/>
<accession>A0A2C9LI28</accession>
<evidence type="ECO:0000259" key="1">
    <source>
        <dbReference type="PROSITE" id="PS50826"/>
    </source>
</evidence>
<name>A0A2C9LI28_BIOGL</name>
<dbReference type="AlphaFoldDB" id="A0A2C9LI28"/>